<reference evidence="1" key="1">
    <citation type="journal article" date="2020" name="Stud. Mycol.">
        <title>101 Dothideomycetes genomes: a test case for predicting lifestyles and emergence of pathogens.</title>
        <authorList>
            <person name="Haridas S."/>
            <person name="Albert R."/>
            <person name="Binder M."/>
            <person name="Bloem J."/>
            <person name="Labutti K."/>
            <person name="Salamov A."/>
            <person name="Andreopoulos B."/>
            <person name="Baker S."/>
            <person name="Barry K."/>
            <person name="Bills G."/>
            <person name="Bluhm B."/>
            <person name="Cannon C."/>
            <person name="Castanera R."/>
            <person name="Culley D."/>
            <person name="Daum C."/>
            <person name="Ezra D."/>
            <person name="Gonzalez J."/>
            <person name="Henrissat B."/>
            <person name="Kuo A."/>
            <person name="Liang C."/>
            <person name="Lipzen A."/>
            <person name="Lutzoni F."/>
            <person name="Magnuson J."/>
            <person name="Mondo S."/>
            <person name="Nolan M."/>
            <person name="Ohm R."/>
            <person name="Pangilinan J."/>
            <person name="Park H.-J."/>
            <person name="Ramirez L."/>
            <person name="Alfaro M."/>
            <person name="Sun H."/>
            <person name="Tritt A."/>
            <person name="Yoshinaga Y."/>
            <person name="Zwiers L.-H."/>
            <person name="Turgeon B."/>
            <person name="Goodwin S."/>
            <person name="Spatafora J."/>
            <person name="Crous P."/>
            <person name="Grigoriev I."/>
        </authorList>
    </citation>
    <scope>NUCLEOTIDE SEQUENCE</scope>
    <source>
        <strain evidence="1">CBS 525.71</strain>
    </source>
</reference>
<accession>A0ACB6S052</accession>
<name>A0ACB6S052_9PLEO</name>
<organism evidence="1 2">
    <name type="scientific">Macroventuria anomochaeta</name>
    <dbReference type="NCBI Taxonomy" id="301207"/>
    <lineage>
        <taxon>Eukaryota</taxon>
        <taxon>Fungi</taxon>
        <taxon>Dikarya</taxon>
        <taxon>Ascomycota</taxon>
        <taxon>Pezizomycotina</taxon>
        <taxon>Dothideomycetes</taxon>
        <taxon>Pleosporomycetidae</taxon>
        <taxon>Pleosporales</taxon>
        <taxon>Pleosporineae</taxon>
        <taxon>Didymellaceae</taxon>
        <taxon>Macroventuria</taxon>
    </lineage>
</organism>
<evidence type="ECO:0000313" key="1">
    <source>
        <dbReference type="EMBL" id="KAF2627409.1"/>
    </source>
</evidence>
<dbReference type="Proteomes" id="UP000799754">
    <property type="component" value="Unassembled WGS sequence"/>
</dbReference>
<protein>
    <submittedName>
        <fullName evidence="1">Uncharacterized protein</fullName>
    </submittedName>
</protein>
<gene>
    <name evidence="1" type="ORF">BU25DRAFT_63171</name>
</gene>
<keyword evidence="2" id="KW-1185">Reference proteome</keyword>
<evidence type="ECO:0000313" key="2">
    <source>
        <dbReference type="Proteomes" id="UP000799754"/>
    </source>
</evidence>
<sequence>MKACVSCVLLTCYVSIDAATREAVSAPMHPNAGNVRTTTATGKSSSRFLTAFSLCCATSGRRVETAVESMWYGATMLKSGREGKTIGPWAATGNRVQL</sequence>
<comment type="caution">
    <text evidence="1">The sequence shown here is derived from an EMBL/GenBank/DDBJ whole genome shotgun (WGS) entry which is preliminary data.</text>
</comment>
<dbReference type="EMBL" id="MU006717">
    <property type="protein sequence ID" value="KAF2627409.1"/>
    <property type="molecule type" value="Genomic_DNA"/>
</dbReference>
<proteinExistence type="predicted"/>